<dbReference type="STRING" id="439375.Oant_3270"/>
<reference evidence="2 3" key="1">
    <citation type="journal article" date="2011" name="J. Bacteriol.">
        <title>Genome of Ochrobactrum anthropi ATCC 49188 T, a versatile opportunistic pathogen and symbiont of several eukaryotic hosts.</title>
        <authorList>
            <person name="Chain P.S."/>
            <person name="Lang D.M."/>
            <person name="Comerci D.J."/>
            <person name="Malfatti S.A."/>
            <person name="Vergez L.M."/>
            <person name="Shin M."/>
            <person name="Ugalde R.A."/>
            <person name="Garcia E."/>
            <person name="Tolmasky M.E."/>
        </authorList>
    </citation>
    <scope>NUCLEOTIDE SEQUENCE [LARGE SCALE GENOMIC DNA]</scope>
    <source>
        <strain evidence="3">ATCC 49188 / DSM 6882 / CCUG 24695 / JCM 21032 / LMG 3331 / NBRC 15819 / NCTC 12168 / Alc 37</strain>
    </source>
</reference>
<evidence type="ECO:0000259" key="1">
    <source>
        <dbReference type="Pfam" id="PF14411"/>
    </source>
</evidence>
<dbReference type="Pfam" id="PF14411">
    <property type="entry name" value="LHH"/>
    <property type="match status" value="1"/>
</dbReference>
<evidence type="ECO:0000313" key="2">
    <source>
        <dbReference type="EMBL" id="ABS15978.1"/>
    </source>
</evidence>
<sequence>MANVGSSLSAGNDVSIKARESDVNIIGSHVAAGKSCEDCGDIALEAARDVNILPGAESYASEDKEKRSGIGIQFSSGNGSASIGIGYGSSKTETRQGAETNATSSLSAGRDVIITAGRDANLQAAQVEAGSTVDILAERDVNLLSAQDKTNYETMHEELFAGITATVSSQAAKAVGNAYDAAKKVGDGNAANSIAMATIAGVNGKYAYDALTDGQKWNDGFQQSGPLLQTSIGIGFQYQKNSAEGSSSTPVPTTIRAGDTVIVEAGRDINAVGAQISAGYNADGTLSGGRGDIALIAGNDINLESAKATTENSSKNVSGGLSIDFLSPGISASFGQGKGNDKTVTNVNTHVAGSGTVYVNSGNDTNLRGATVSGETVIADIGGDLNIESQLDTATANAKQVGASLGVGSNPSGLMGGLSGSYQTAKGDAAIVSEQSGIHAGEGGFDIKVDGNTKLKGGLITSEADPKDNRLETGTLEFEDLDTHSKWKADTYGGGITGSGPIVSPPIKEGESETGKALSAISPGEIVITDPDNQKQNIDDLRRDTTDTNTSLPGIPDLQKILSEQLKTQQLYDDAAAKAAKMIGDYASERYTEAYKNDNKAEMEFWKEGGNGPAILHAIAGGLLGGVTDFSGMLSGMAGGAMSAKLAPEIHKLVEQFVKDAGLTGSAADLMVNSITGAILQGLGAATGGTGAAYAGNAFQYNYLGLHDLEAYKKALAKCETSSDYKSCAQQVWTEGGFDEIYRSNQAEFLECLDTNSYACVDQHVNAILEARTAASSLRQDMVERMPPNTINQSNAYALDALRSYYGLDNVSEIATFRDVFCGGVTSDACRAQSKQIAELRNQDALRNLGVFTLASMIGLTVTTEVAAACLASTACVAAFTMADTAVALQDCAGGDVTSCNFLNKAPPNSGGTGRFNSVQPRDADEAQFLANAEATFGNSTTWNGVTRHRNELVIQRSDIELTPQNITRMRNGQAPFVRTANGSWEPIQLHHVGRETGKMIEVTRSQNRYNSATGGPLHIPGQGGPVRQPGYSQSYWQQRYQDFVNSGQIMP</sequence>
<dbReference type="HOGENOM" id="CLU_290669_0_0_5"/>
<dbReference type="PhylomeDB" id="A6X424"/>
<organism evidence="2 3">
    <name type="scientific">Brucella anthropi (strain ATCC 49188 / DSM 6882 / CCUG 24695 / JCM 21032 / LMG 3331 / NBRC 15819 / NCTC 12168 / Alc 37)</name>
    <name type="common">Ochrobactrum anthropi</name>
    <dbReference type="NCBI Taxonomy" id="439375"/>
    <lineage>
        <taxon>Bacteria</taxon>
        <taxon>Pseudomonadati</taxon>
        <taxon>Pseudomonadota</taxon>
        <taxon>Alphaproteobacteria</taxon>
        <taxon>Hyphomicrobiales</taxon>
        <taxon>Brucellaceae</taxon>
        <taxon>Brucella/Ochrobactrum group</taxon>
        <taxon>Brucella</taxon>
    </lineage>
</organism>
<dbReference type="Proteomes" id="UP000002301">
    <property type="component" value="Chromosome 2"/>
</dbReference>
<feature type="domain" description="LHH" evidence="1">
    <location>
        <begin position="965"/>
        <end position="1043"/>
    </location>
</feature>
<evidence type="ECO:0000313" key="3">
    <source>
        <dbReference type="Proteomes" id="UP000002301"/>
    </source>
</evidence>
<dbReference type="Pfam" id="PF13332">
    <property type="entry name" value="Fil_haemagg_2"/>
    <property type="match status" value="2"/>
</dbReference>
<dbReference type="KEGG" id="oan:Oant_3270"/>
<dbReference type="GO" id="GO:0003824">
    <property type="term" value="F:catalytic activity"/>
    <property type="evidence" value="ECO:0007669"/>
    <property type="project" value="UniProtKB-ARBA"/>
</dbReference>
<dbReference type="eggNOG" id="COG1749">
    <property type="taxonomic scope" value="Bacteria"/>
</dbReference>
<name>A6X424_BRUA4</name>
<dbReference type="RefSeq" id="WP_012092713.1">
    <property type="nucleotide sequence ID" value="NC_009668.1"/>
</dbReference>
<proteinExistence type="predicted"/>
<protein>
    <recommendedName>
        <fullName evidence="1">LHH domain-containing protein</fullName>
    </recommendedName>
</protein>
<accession>A6X424</accession>
<gene>
    <name evidence="2" type="ordered locus">Oant_3270</name>
</gene>
<dbReference type="EMBL" id="CP000759">
    <property type="protein sequence ID" value="ABS15978.1"/>
    <property type="molecule type" value="Genomic_DNA"/>
</dbReference>
<dbReference type="AlphaFoldDB" id="A6X424"/>
<dbReference type="InterPro" id="IPR026834">
    <property type="entry name" value="LHH"/>
</dbReference>
<dbReference type="InterPro" id="IPR025157">
    <property type="entry name" value="Hemagglutinin_rpt"/>
</dbReference>
<keyword evidence="3" id="KW-1185">Reference proteome</keyword>